<keyword evidence="3 6" id="KW-0812">Transmembrane</keyword>
<protein>
    <submittedName>
        <fullName evidence="8">Type II secretion system F family protein</fullName>
    </submittedName>
</protein>
<sequence>MTTRMLLVLGVLLIGAGLLTAASEWLRSQLTERRLFTRLPPGGSGERGHEAAPGHPLATLARRLIRDPAGLRHSHPVRRQLVAAGYAREVDFYYYLVIRLALPIVTASGALALAHGGRWAIPAVCGGALLGILAPSWWLKARARRRGARAQQELILLVDLLRMLHGAGLGTGQSLLELADGFGNVLPTLTPELRVANHQFQCGRGRRETLEPLAALFQLPDFSSFAELVDRIERYGGAADEPLGRFAERLAEQYRLDLKTRIGRTTVKMTVVMVLFMLPSLLVLLAAPGMLSVLRFLASAHP</sequence>
<comment type="caution">
    <text evidence="8">The sequence shown here is derived from an EMBL/GenBank/DDBJ whole genome shotgun (WGS) entry which is preliminary data.</text>
</comment>
<feature type="transmembrane region" description="Helical" evidence="6">
    <location>
        <begin position="6"/>
        <end position="26"/>
    </location>
</feature>
<dbReference type="OrthoDB" id="5952202at2"/>
<evidence type="ECO:0000313" key="9">
    <source>
        <dbReference type="Proteomes" id="UP000310016"/>
    </source>
</evidence>
<feature type="domain" description="Type II secretion system protein GspF" evidence="7">
    <location>
        <begin position="158"/>
        <end position="285"/>
    </location>
</feature>
<evidence type="ECO:0000313" key="8">
    <source>
        <dbReference type="EMBL" id="TJZ62443.1"/>
    </source>
</evidence>
<dbReference type="GO" id="GO:0005886">
    <property type="term" value="C:plasma membrane"/>
    <property type="evidence" value="ECO:0007669"/>
    <property type="project" value="UniProtKB-SubCell"/>
</dbReference>
<evidence type="ECO:0000256" key="6">
    <source>
        <dbReference type="SAM" id="Phobius"/>
    </source>
</evidence>
<organism evidence="8 9">
    <name type="scientific">Chitiniphilus eburneus</name>
    <dbReference type="NCBI Taxonomy" id="2571148"/>
    <lineage>
        <taxon>Bacteria</taxon>
        <taxon>Pseudomonadati</taxon>
        <taxon>Pseudomonadota</taxon>
        <taxon>Betaproteobacteria</taxon>
        <taxon>Neisseriales</taxon>
        <taxon>Chitinibacteraceae</taxon>
        <taxon>Chitiniphilus</taxon>
    </lineage>
</organism>
<dbReference type="Pfam" id="PF00482">
    <property type="entry name" value="T2SSF"/>
    <property type="match status" value="1"/>
</dbReference>
<feature type="transmembrane region" description="Helical" evidence="6">
    <location>
        <begin position="92"/>
        <end position="113"/>
    </location>
</feature>
<keyword evidence="9" id="KW-1185">Reference proteome</keyword>
<dbReference type="PANTHER" id="PTHR35007:SF2">
    <property type="entry name" value="PILUS ASSEMBLE PROTEIN"/>
    <property type="match status" value="1"/>
</dbReference>
<dbReference type="InterPro" id="IPR018076">
    <property type="entry name" value="T2SS_GspF_dom"/>
</dbReference>
<evidence type="ECO:0000256" key="2">
    <source>
        <dbReference type="ARBA" id="ARBA00022475"/>
    </source>
</evidence>
<dbReference type="EMBL" id="SUMF01000072">
    <property type="protein sequence ID" value="TJZ62443.1"/>
    <property type="molecule type" value="Genomic_DNA"/>
</dbReference>
<evidence type="ECO:0000256" key="3">
    <source>
        <dbReference type="ARBA" id="ARBA00022692"/>
    </source>
</evidence>
<keyword evidence="5 6" id="KW-0472">Membrane</keyword>
<dbReference type="PANTHER" id="PTHR35007">
    <property type="entry name" value="INTEGRAL MEMBRANE PROTEIN-RELATED"/>
    <property type="match status" value="1"/>
</dbReference>
<name>A0A4U0P517_9NEIS</name>
<dbReference type="Proteomes" id="UP000310016">
    <property type="component" value="Unassembled WGS sequence"/>
</dbReference>
<dbReference type="RefSeq" id="WP_136775182.1">
    <property type="nucleotide sequence ID" value="NZ_CP156074.1"/>
</dbReference>
<evidence type="ECO:0000256" key="5">
    <source>
        <dbReference type="ARBA" id="ARBA00023136"/>
    </source>
</evidence>
<keyword evidence="4 6" id="KW-1133">Transmembrane helix</keyword>
<proteinExistence type="predicted"/>
<comment type="subcellular location">
    <subcellularLocation>
        <location evidence="1">Cell membrane</location>
        <topology evidence="1">Multi-pass membrane protein</topology>
    </subcellularLocation>
</comment>
<feature type="transmembrane region" description="Helical" evidence="6">
    <location>
        <begin position="271"/>
        <end position="298"/>
    </location>
</feature>
<accession>A0A4U0P517</accession>
<keyword evidence="2" id="KW-1003">Cell membrane</keyword>
<feature type="transmembrane region" description="Helical" evidence="6">
    <location>
        <begin position="119"/>
        <end position="139"/>
    </location>
</feature>
<gene>
    <name evidence="8" type="ORF">FAZ21_19960</name>
</gene>
<dbReference type="AlphaFoldDB" id="A0A4U0P517"/>
<reference evidence="8 9" key="1">
    <citation type="submission" date="2019-04" db="EMBL/GenBank/DDBJ databases">
        <title>Chitiniphilus eburnea sp. nov., a novel chitinolytic bacterium isolated from aquaculture sludge.</title>
        <authorList>
            <person name="Sheng M."/>
        </authorList>
    </citation>
    <scope>NUCLEOTIDE SEQUENCE [LARGE SCALE GENOMIC DNA]</scope>
    <source>
        <strain evidence="8 9">HX-2-15</strain>
    </source>
</reference>
<evidence type="ECO:0000256" key="1">
    <source>
        <dbReference type="ARBA" id="ARBA00004651"/>
    </source>
</evidence>
<evidence type="ECO:0000259" key="7">
    <source>
        <dbReference type="Pfam" id="PF00482"/>
    </source>
</evidence>
<evidence type="ECO:0000256" key="4">
    <source>
        <dbReference type="ARBA" id="ARBA00022989"/>
    </source>
</evidence>